<organism evidence="1 2">
    <name type="scientific">Spongiactinospora gelatinilytica</name>
    <dbReference type="NCBI Taxonomy" id="2666298"/>
    <lineage>
        <taxon>Bacteria</taxon>
        <taxon>Bacillati</taxon>
        <taxon>Actinomycetota</taxon>
        <taxon>Actinomycetes</taxon>
        <taxon>Streptosporangiales</taxon>
        <taxon>Streptosporangiaceae</taxon>
        <taxon>Spongiactinospora</taxon>
    </lineage>
</organism>
<dbReference type="AlphaFoldDB" id="A0A2W2G044"/>
<evidence type="ECO:0000313" key="1">
    <source>
        <dbReference type="EMBL" id="PZG30308.1"/>
    </source>
</evidence>
<sequence length="158" mass="16530">MISTGTDLAYKVGLDELATGNGVYITAVGRRVDGAGNYRSTLITRPDGAVMLQLRRADSAGTEIPLAPLQTIPGISYTPGSLLHLRLQVVGTFPTTLRAKAWPDGTPEPAAWQQTVTDSTPALQGAGRAGLLAYLSGTATNAPVTVNLDDLTIKRVAE</sequence>
<keyword evidence="2" id="KW-1185">Reference proteome</keyword>
<dbReference type="EMBL" id="POUA01000355">
    <property type="protein sequence ID" value="PZG30308.1"/>
    <property type="molecule type" value="Genomic_DNA"/>
</dbReference>
<name>A0A2W2G044_9ACTN</name>
<comment type="caution">
    <text evidence="1">The sequence shown here is derived from an EMBL/GenBank/DDBJ whole genome shotgun (WGS) entry which is preliminary data.</text>
</comment>
<gene>
    <name evidence="1" type="ORF">C1I98_31295</name>
</gene>
<dbReference type="Proteomes" id="UP000248544">
    <property type="component" value="Unassembled WGS sequence"/>
</dbReference>
<dbReference type="RefSeq" id="WP_111170983.1">
    <property type="nucleotide sequence ID" value="NZ_POUA01000355.1"/>
</dbReference>
<protein>
    <submittedName>
        <fullName evidence="1">Uncharacterized protein</fullName>
    </submittedName>
</protein>
<proteinExistence type="predicted"/>
<accession>A0A2W2G044</accession>
<evidence type="ECO:0000313" key="2">
    <source>
        <dbReference type="Proteomes" id="UP000248544"/>
    </source>
</evidence>
<reference evidence="1 2" key="1">
    <citation type="submission" date="2018-01" db="EMBL/GenBank/DDBJ databases">
        <title>Draft genome sequence of Sphaerisporangium sp. 7K107.</title>
        <authorList>
            <person name="Sahin N."/>
            <person name="Saygin H."/>
            <person name="Ay H."/>
        </authorList>
    </citation>
    <scope>NUCLEOTIDE SEQUENCE [LARGE SCALE GENOMIC DNA]</scope>
    <source>
        <strain evidence="1 2">7K107</strain>
    </source>
</reference>